<dbReference type="AlphaFoldDB" id="A0A8S0Z3H7"/>
<evidence type="ECO:0000313" key="3">
    <source>
        <dbReference type="Proteomes" id="UP000494256"/>
    </source>
</evidence>
<dbReference type="EMBL" id="CADEBD010000175">
    <property type="protein sequence ID" value="CAB3224859.1"/>
    <property type="molecule type" value="Genomic_DNA"/>
</dbReference>
<proteinExistence type="predicted"/>
<sequence>MDTRIPFRSMTSGEVTKKRKKPTQRDRRKAEAYCGRKGVEGQSLIDAELDAILHPFPLTSLTEIAKHQNVCTIDAKLQVRHQHDFIELTGREDDELESIILAAFAEASELFGFKELTRIVRPESEEAIDIERSLVVAEVQSDKVIPVCSGQFSNSIETTKKFSSAKRPKGTSCFEQMEAKLAGFPEIEMQPCTKIKGSVASLELSDVRFVTRRPTVKCPCFSLLYNLQPIVLSDILNEYQVL</sequence>
<dbReference type="Proteomes" id="UP000494256">
    <property type="component" value="Unassembled WGS sequence"/>
</dbReference>
<evidence type="ECO:0000313" key="2">
    <source>
        <dbReference type="EMBL" id="CAB3224859.1"/>
    </source>
</evidence>
<reference evidence="2 3" key="1">
    <citation type="submission" date="2020-04" db="EMBL/GenBank/DDBJ databases">
        <authorList>
            <person name="Wallbank WR R."/>
            <person name="Pardo Diaz C."/>
            <person name="Kozak K."/>
            <person name="Martin S."/>
            <person name="Jiggins C."/>
            <person name="Moest M."/>
            <person name="Warren A I."/>
            <person name="Byers J.R.P. K."/>
            <person name="Montejo-Kovacevich G."/>
            <person name="Yen C E."/>
        </authorList>
    </citation>
    <scope>NUCLEOTIDE SEQUENCE [LARGE SCALE GENOMIC DNA]</scope>
</reference>
<feature type="region of interest" description="Disordered" evidence="1">
    <location>
        <begin position="1"/>
        <end position="30"/>
    </location>
</feature>
<comment type="caution">
    <text evidence="2">The sequence shown here is derived from an EMBL/GenBank/DDBJ whole genome shotgun (WGS) entry which is preliminary data.</text>
</comment>
<dbReference type="OrthoDB" id="7486164at2759"/>
<name>A0A8S0Z3H7_ARCPL</name>
<gene>
    <name evidence="2" type="ORF">APLA_LOCUS2077</name>
</gene>
<evidence type="ECO:0000256" key="1">
    <source>
        <dbReference type="SAM" id="MobiDB-lite"/>
    </source>
</evidence>
<organism evidence="2 3">
    <name type="scientific">Arctia plantaginis</name>
    <name type="common">Wood tiger moth</name>
    <name type="synonym">Phalaena plantaginis</name>
    <dbReference type="NCBI Taxonomy" id="874455"/>
    <lineage>
        <taxon>Eukaryota</taxon>
        <taxon>Metazoa</taxon>
        <taxon>Ecdysozoa</taxon>
        <taxon>Arthropoda</taxon>
        <taxon>Hexapoda</taxon>
        <taxon>Insecta</taxon>
        <taxon>Pterygota</taxon>
        <taxon>Neoptera</taxon>
        <taxon>Endopterygota</taxon>
        <taxon>Lepidoptera</taxon>
        <taxon>Glossata</taxon>
        <taxon>Ditrysia</taxon>
        <taxon>Noctuoidea</taxon>
        <taxon>Erebidae</taxon>
        <taxon>Arctiinae</taxon>
        <taxon>Arctia</taxon>
    </lineage>
</organism>
<protein>
    <submittedName>
        <fullName evidence="2">Uncharacterized protein</fullName>
    </submittedName>
</protein>
<accession>A0A8S0Z3H7</accession>